<name>A0ABV3DJ28_9ACTN</name>
<dbReference type="SMART" id="SM00894">
    <property type="entry name" value="Excalibur"/>
    <property type="match status" value="1"/>
</dbReference>
<evidence type="ECO:0000259" key="2">
    <source>
        <dbReference type="SMART" id="SM00894"/>
    </source>
</evidence>
<feature type="region of interest" description="Disordered" evidence="1">
    <location>
        <begin position="192"/>
        <end position="217"/>
    </location>
</feature>
<dbReference type="Proteomes" id="UP001551482">
    <property type="component" value="Unassembled WGS sequence"/>
</dbReference>
<evidence type="ECO:0000313" key="4">
    <source>
        <dbReference type="Proteomes" id="UP001551482"/>
    </source>
</evidence>
<feature type="compositionally biased region" description="Polar residues" evidence="1">
    <location>
        <begin position="148"/>
        <end position="165"/>
    </location>
</feature>
<feature type="region of interest" description="Disordered" evidence="1">
    <location>
        <begin position="96"/>
        <end position="117"/>
    </location>
</feature>
<feature type="domain" description="Excalibur calcium-binding" evidence="2">
    <location>
        <begin position="180"/>
        <end position="216"/>
    </location>
</feature>
<comment type="caution">
    <text evidence="3">The sequence shown here is derived from an EMBL/GenBank/DDBJ whole genome shotgun (WGS) entry which is preliminary data.</text>
</comment>
<dbReference type="Gene3D" id="3.30.10.20">
    <property type="match status" value="1"/>
</dbReference>
<dbReference type="RefSeq" id="WP_358355748.1">
    <property type="nucleotide sequence ID" value="NZ_JBEZFP010000049.1"/>
</dbReference>
<protein>
    <submittedName>
        <fullName evidence="3">Excalibur calcium-binding domain-containing protein</fullName>
    </submittedName>
</protein>
<accession>A0ABV3DJ28</accession>
<dbReference type="PROSITE" id="PS51257">
    <property type="entry name" value="PROKAR_LIPOPROTEIN"/>
    <property type="match status" value="1"/>
</dbReference>
<proteinExistence type="predicted"/>
<evidence type="ECO:0000313" key="3">
    <source>
        <dbReference type="EMBL" id="MEU8135758.1"/>
    </source>
</evidence>
<dbReference type="InterPro" id="IPR008613">
    <property type="entry name" value="Excalibur_Ca-bd_domain"/>
</dbReference>
<feature type="region of interest" description="Disordered" evidence="1">
    <location>
        <begin position="26"/>
        <end position="58"/>
    </location>
</feature>
<keyword evidence="4" id="KW-1185">Reference proteome</keyword>
<feature type="region of interest" description="Disordered" evidence="1">
    <location>
        <begin position="130"/>
        <end position="177"/>
    </location>
</feature>
<dbReference type="EMBL" id="JBEZFP010000049">
    <property type="protein sequence ID" value="MEU8135758.1"/>
    <property type="molecule type" value="Genomic_DNA"/>
</dbReference>
<organism evidence="3 4">
    <name type="scientific">Streptodolium elevatio</name>
    <dbReference type="NCBI Taxonomy" id="3157996"/>
    <lineage>
        <taxon>Bacteria</taxon>
        <taxon>Bacillati</taxon>
        <taxon>Actinomycetota</taxon>
        <taxon>Actinomycetes</taxon>
        <taxon>Kitasatosporales</taxon>
        <taxon>Streptomycetaceae</taxon>
        <taxon>Streptodolium</taxon>
    </lineage>
</organism>
<dbReference type="Pfam" id="PF05901">
    <property type="entry name" value="Excalibur"/>
    <property type="match status" value="1"/>
</dbReference>
<sequence>MATTMRDQAARTTLALLACATLGVAGCSSGSGKSKDKDNAAPIVRDTGAQDGAALPTVNMPDLTGKDLAAATAAVKAAGFTDVGYRDALNQNRKPVADKSWKVCTQSPAPGPSNPREKVDLAAVTAKETCSGAPTSVPPVKTADPTRITISPTKSSTATRPNPTGTKPDPRPSDRPTFVFYRNCREVKKAGAAPIHRGDPGYGLHLDMDGDGVGCER</sequence>
<reference evidence="3 4" key="1">
    <citation type="submission" date="2024-06" db="EMBL/GenBank/DDBJ databases">
        <title>The Natural Products Discovery Center: Release of the First 8490 Sequenced Strains for Exploring Actinobacteria Biosynthetic Diversity.</title>
        <authorList>
            <person name="Kalkreuter E."/>
            <person name="Kautsar S.A."/>
            <person name="Yang D."/>
            <person name="Bader C.D."/>
            <person name="Teijaro C.N."/>
            <person name="Fluegel L."/>
            <person name="Davis C.M."/>
            <person name="Simpson J.R."/>
            <person name="Lauterbach L."/>
            <person name="Steele A.D."/>
            <person name="Gui C."/>
            <person name="Meng S."/>
            <person name="Li G."/>
            <person name="Viehrig K."/>
            <person name="Ye F."/>
            <person name="Su P."/>
            <person name="Kiefer A.F."/>
            <person name="Nichols A."/>
            <person name="Cepeda A.J."/>
            <person name="Yan W."/>
            <person name="Fan B."/>
            <person name="Jiang Y."/>
            <person name="Adhikari A."/>
            <person name="Zheng C.-J."/>
            <person name="Schuster L."/>
            <person name="Cowan T.M."/>
            <person name="Smanski M.J."/>
            <person name="Chevrette M.G."/>
            <person name="De Carvalho L.P.S."/>
            <person name="Shen B."/>
        </authorList>
    </citation>
    <scope>NUCLEOTIDE SEQUENCE [LARGE SCALE GENOMIC DNA]</scope>
    <source>
        <strain evidence="3 4">NPDC048946</strain>
    </source>
</reference>
<evidence type="ECO:0000256" key="1">
    <source>
        <dbReference type="SAM" id="MobiDB-lite"/>
    </source>
</evidence>
<gene>
    <name evidence="3" type="ORF">AB0C36_19840</name>
</gene>